<evidence type="ECO:0000256" key="1">
    <source>
        <dbReference type="SAM" id="SignalP"/>
    </source>
</evidence>
<dbReference type="GO" id="GO:0004784">
    <property type="term" value="F:superoxide dismutase activity"/>
    <property type="evidence" value="ECO:0007669"/>
    <property type="project" value="InterPro"/>
</dbReference>
<dbReference type="InterPro" id="IPR014123">
    <property type="entry name" value="Superoxide_dismutase_Ni-type"/>
</dbReference>
<proteinExistence type="predicted"/>
<dbReference type="AlphaFoldDB" id="A0A5C5VJ52"/>
<gene>
    <name evidence="2" type="ORF">KOR34_29160</name>
</gene>
<feature type="chain" id="PRO_5022883218" evidence="1">
    <location>
        <begin position="23"/>
        <end position="178"/>
    </location>
</feature>
<accession>A0A5C5VJ52</accession>
<protein>
    <submittedName>
        <fullName evidence="2">Nickel-containing superoxide dismutase</fullName>
    </submittedName>
</protein>
<evidence type="ECO:0000313" key="3">
    <source>
        <dbReference type="Proteomes" id="UP000316714"/>
    </source>
</evidence>
<dbReference type="RefSeq" id="WP_146565247.1">
    <property type="nucleotide sequence ID" value="NZ_SIHJ01000001.1"/>
</dbReference>
<comment type="caution">
    <text evidence="2">The sequence shown here is derived from an EMBL/GenBank/DDBJ whole genome shotgun (WGS) entry which is preliminary data.</text>
</comment>
<dbReference type="OrthoDB" id="9790847at2"/>
<dbReference type="GO" id="GO:0016151">
    <property type="term" value="F:nickel cation binding"/>
    <property type="evidence" value="ECO:0007669"/>
    <property type="project" value="InterPro"/>
</dbReference>
<dbReference type="SUPFAM" id="SSF109770">
    <property type="entry name" value="Nickel-containing superoxide dismutase, NiSOD"/>
    <property type="match status" value="1"/>
</dbReference>
<name>A0A5C5VJ52_9BACT</name>
<dbReference type="EMBL" id="SIHJ01000001">
    <property type="protein sequence ID" value="TWT37950.1"/>
    <property type="molecule type" value="Genomic_DNA"/>
</dbReference>
<dbReference type="Gene3D" id="1.20.120.400">
    <property type="entry name" value="Nickel-containing superoxide dismutase"/>
    <property type="match status" value="1"/>
</dbReference>
<reference evidence="2 3" key="1">
    <citation type="submission" date="2019-02" db="EMBL/GenBank/DDBJ databases">
        <title>Deep-cultivation of Planctomycetes and their phenomic and genomic characterization uncovers novel biology.</title>
        <authorList>
            <person name="Wiegand S."/>
            <person name="Jogler M."/>
            <person name="Boedeker C."/>
            <person name="Pinto D."/>
            <person name="Vollmers J."/>
            <person name="Rivas-Marin E."/>
            <person name="Kohn T."/>
            <person name="Peeters S.H."/>
            <person name="Heuer A."/>
            <person name="Rast P."/>
            <person name="Oberbeckmann S."/>
            <person name="Bunk B."/>
            <person name="Jeske O."/>
            <person name="Meyerdierks A."/>
            <person name="Storesund J.E."/>
            <person name="Kallscheuer N."/>
            <person name="Luecker S."/>
            <person name="Lage O.M."/>
            <person name="Pohl T."/>
            <person name="Merkel B.J."/>
            <person name="Hornburger P."/>
            <person name="Mueller R.-W."/>
            <person name="Bruemmer F."/>
            <person name="Labrenz M."/>
            <person name="Spormann A.M."/>
            <person name="Op Den Camp H."/>
            <person name="Overmann J."/>
            <person name="Amann R."/>
            <person name="Jetten M.S.M."/>
            <person name="Mascher T."/>
            <person name="Medema M.H."/>
            <person name="Devos D.P."/>
            <person name="Kaster A.-K."/>
            <person name="Ovreas L."/>
            <person name="Rohde M."/>
            <person name="Galperin M.Y."/>
            <person name="Jogler C."/>
        </authorList>
    </citation>
    <scope>NUCLEOTIDE SEQUENCE [LARGE SCALE GENOMIC DNA]</scope>
    <source>
        <strain evidence="2 3">KOR34</strain>
    </source>
</reference>
<organism evidence="2 3">
    <name type="scientific">Posidoniimonas corsicana</name>
    <dbReference type="NCBI Taxonomy" id="1938618"/>
    <lineage>
        <taxon>Bacteria</taxon>
        <taxon>Pseudomonadati</taxon>
        <taxon>Planctomycetota</taxon>
        <taxon>Planctomycetia</taxon>
        <taxon>Pirellulales</taxon>
        <taxon>Lacipirellulaceae</taxon>
        <taxon>Posidoniimonas</taxon>
    </lineage>
</organism>
<evidence type="ECO:0000313" key="2">
    <source>
        <dbReference type="EMBL" id="TWT37950.1"/>
    </source>
</evidence>
<dbReference type="Pfam" id="PF09055">
    <property type="entry name" value="Sod_Ni"/>
    <property type="match status" value="1"/>
</dbReference>
<feature type="signal peptide" evidence="1">
    <location>
        <begin position="1"/>
        <end position="22"/>
    </location>
</feature>
<sequence length="178" mass="19532" precursor="true">MNRIINACILTFAFATPQIAAAHCQVPCGIYGDQRRFEEMLEDTETIAKAITQIGDLAATHDATGHNQLVRWVTTKEAHASNIQSIIGEYFLAQRIKSDNPKYVEQLKAAHTVIVAAMKTKQAADPKTADDLKKAVEDLYRAYEGKEPIAELRTLTPAKTPAATVSLHSHEGGVEHSH</sequence>
<dbReference type="Proteomes" id="UP000316714">
    <property type="component" value="Unassembled WGS sequence"/>
</dbReference>
<keyword evidence="1" id="KW-0732">Signal</keyword>
<keyword evidence="3" id="KW-1185">Reference proteome</keyword>
<dbReference type="InterPro" id="IPR036502">
    <property type="entry name" value="NiSOD_sf"/>
</dbReference>